<reference evidence="2 3" key="1">
    <citation type="submission" date="2020-01" db="EMBL/GenBank/DDBJ databases">
        <title>Complete genome sequence of a human oral phylogroup 1 Treponema sp. strain ATCC 700766, originally isolated from periodontitis dental plaque.</title>
        <authorList>
            <person name="Chan Y."/>
            <person name="Huo Y.-B."/>
            <person name="Yu X.-L."/>
            <person name="Zeng H."/>
            <person name="Leung W.-K."/>
            <person name="Watt R.M."/>
        </authorList>
    </citation>
    <scope>NUCLEOTIDE SEQUENCE [LARGE SCALE GENOMIC DNA]</scope>
    <source>
        <strain evidence="2 3">OMZ 804</strain>
    </source>
</reference>
<feature type="transmembrane region" description="Helical" evidence="1">
    <location>
        <begin position="16"/>
        <end position="38"/>
    </location>
</feature>
<gene>
    <name evidence="2" type="ORF">GWP43_06585</name>
</gene>
<feature type="transmembrane region" description="Helical" evidence="1">
    <location>
        <begin position="152"/>
        <end position="176"/>
    </location>
</feature>
<sequence length="236" mass="26123">MKTLIRLELKKNNINTYILADIIIAITMIGFLFLFAYAPLIEPNDKDMAIFAGYDNLISLFCVFNMAVFCVMSAVMYCRFVIEDYSGKRPILLFSYPVSRKKVVLSKLLIVCGFTIISMVICNFIVFLIFGITENFIHLVGNNFTVSIILNIVENTILMSAIAATIGVIAVGIGFIKKSVPTTIISAVLLASLMCNIVVNANPNRAAMYVLAAAMVMIGILCSIFLMKKINKMEIL</sequence>
<dbReference type="RefSeq" id="WP_162663492.1">
    <property type="nucleotide sequence ID" value="NZ_CP048020.1"/>
</dbReference>
<evidence type="ECO:0000313" key="2">
    <source>
        <dbReference type="EMBL" id="QHX43161.1"/>
    </source>
</evidence>
<keyword evidence="1" id="KW-1133">Transmembrane helix</keyword>
<evidence type="ECO:0000256" key="1">
    <source>
        <dbReference type="SAM" id="Phobius"/>
    </source>
</evidence>
<dbReference type="EMBL" id="CP048020">
    <property type="protein sequence ID" value="QHX43161.1"/>
    <property type="molecule type" value="Genomic_DNA"/>
</dbReference>
<dbReference type="KEGG" id="trz:GWP43_06585"/>
<dbReference type="Pfam" id="PF12730">
    <property type="entry name" value="ABC2_membrane_4"/>
    <property type="match status" value="1"/>
</dbReference>
<accession>A0A6P1Y0C7</accession>
<organism evidence="2 3">
    <name type="scientific">Treponema vincentii</name>
    <dbReference type="NCBI Taxonomy" id="69710"/>
    <lineage>
        <taxon>Bacteria</taxon>
        <taxon>Pseudomonadati</taxon>
        <taxon>Spirochaetota</taxon>
        <taxon>Spirochaetia</taxon>
        <taxon>Spirochaetales</taxon>
        <taxon>Treponemataceae</taxon>
        <taxon>Treponema</taxon>
    </lineage>
</organism>
<proteinExistence type="predicted"/>
<evidence type="ECO:0000313" key="3">
    <source>
        <dbReference type="Proteomes" id="UP000464374"/>
    </source>
</evidence>
<feature type="transmembrane region" description="Helical" evidence="1">
    <location>
        <begin position="207"/>
        <end position="227"/>
    </location>
</feature>
<protein>
    <submittedName>
        <fullName evidence="2">ABC transporter permease subunit</fullName>
    </submittedName>
</protein>
<feature type="transmembrane region" description="Helical" evidence="1">
    <location>
        <begin position="58"/>
        <end position="82"/>
    </location>
</feature>
<keyword evidence="1" id="KW-0472">Membrane</keyword>
<name>A0A6P1Y0C7_9SPIR</name>
<feature type="transmembrane region" description="Helical" evidence="1">
    <location>
        <begin position="103"/>
        <end position="132"/>
    </location>
</feature>
<dbReference type="AlphaFoldDB" id="A0A6P1Y0C7"/>
<dbReference type="Proteomes" id="UP000464374">
    <property type="component" value="Chromosome"/>
</dbReference>
<keyword evidence="1" id="KW-0812">Transmembrane</keyword>
<feature type="transmembrane region" description="Helical" evidence="1">
    <location>
        <begin position="183"/>
        <end position="201"/>
    </location>
</feature>